<proteinExistence type="predicted"/>
<dbReference type="AlphaFoldDB" id="A0A0V0TXQ5"/>
<dbReference type="OrthoDB" id="10450690at2759"/>
<dbReference type="EMBL" id="JYDJ01000114">
    <property type="protein sequence ID" value="KRX43648.1"/>
    <property type="molecule type" value="Genomic_DNA"/>
</dbReference>
<evidence type="ECO:0000313" key="2">
    <source>
        <dbReference type="Proteomes" id="UP000055048"/>
    </source>
</evidence>
<sequence>MSNRPSVVSLIIRVGNNQMKILILSDYIKTVDSAPWITSSHEVRIGAIPCKFSWIQLSHFVLAIHKELQGILSLWLIPVGIKAFQMWHRRHQMHSHSRKKSRISGHCGAAECFSVTSKMAAIKQRLTSGFYECLCTICHQVYLPSLPNSGMIKVYSESMVVHRSIIGTVYSRTQPQALPSGYAPGQIKICIFPQAMPQAFYCTIFALRPQALPSGYAPGQIKICIFPQAMPQAFYCTIFALRATPQAMPQAIFRKFRNF</sequence>
<protein>
    <submittedName>
        <fullName evidence="1">Uncharacterized protein</fullName>
    </submittedName>
</protein>
<dbReference type="Proteomes" id="UP000055048">
    <property type="component" value="Unassembled WGS sequence"/>
</dbReference>
<reference evidence="1 2" key="1">
    <citation type="submission" date="2015-01" db="EMBL/GenBank/DDBJ databases">
        <title>Evolution of Trichinella species and genotypes.</title>
        <authorList>
            <person name="Korhonen P.K."/>
            <person name="Edoardo P."/>
            <person name="Giuseppe L.R."/>
            <person name="Gasser R.B."/>
        </authorList>
    </citation>
    <scope>NUCLEOTIDE SEQUENCE [LARGE SCALE GENOMIC DNA]</scope>
    <source>
        <strain evidence="1">ISS417</strain>
    </source>
</reference>
<keyword evidence="2" id="KW-1185">Reference proteome</keyword>
<evidence type="ECO:0000313" key="1">
    <source>
        <dbReference type="EMBL" id="KRX43648.1"/>
    </source>
</evidence>
<name>A0A0V0TXQ5_9BILA</name>
<organism evidence="1 2">
    <name type="scientific">Trichinella murrelli</name>
    <dbReference type="NCBI Taxonomy" id="144512"/>
    <lineage>
        <taxon>Eukaryota</taxon>
        <taxon>Metazoa</taxon>
        <taxon>Ecdysozoa</taxon>
        <taxon>Nematoda</taxon>
        <taxon>Enoplea</taxon>
        <taxon>Dorylaimia</taxon>
        <taxon>Trichinellida</taxon>
        <taxon>Trichinellidae</taxon>
        <taxon>Trichinella</taxon>
    </lineage>
</organism>
<comment type="caution">
    <text evidence="1">The sequence shown here is derived from an EMBL/GenBank/DDBJ whole genome shotgun (WGS) entry which is preliminary data.</text>
</comment>
<gene>
    <name evidence="1" type="ORF">T05_13551</name>
</gene>
<accession>A0A0V0TXQ5</accession>